<dbReference type="PROSITE" id="PS50853">
    <property type="entry name" value="FN3"/>
    <property type="match status" value="1"/>
</dbReference>
<feature type="signal peptide" evidence="3">
    <location>
        <begin position="1"/>
        <end position="33"/>
    </location>
</feature>
<dbReference type="SUPFAM" id="SSF52317">
    <property type="entry name" value="Class I glutamine amidotransferase-like"/>
    <property type="match status" value="1"/>
</dbReference>
<keyword evidence="6" id="KW-1185">Reference proteome</keyword>
<dbReference type="InterPro" id="IPR014755">
    <property type="entry name" value="Cu-Rt/internalin_Ig-like"/>
</dbReference>
<name>A0A8J3ZM84_9ACTN</name>
<dbReference type="Proteomes" id="UP000612585">
    <property type="component" value="Unassembled WGS sequence"/>
</dbReference>
<dbReference type="EMBL" id="BOPG01000109">
    <property type="protein sequence ID" value="GIJ64133.1"/>
    <property type="molecule type" value="Genomic_DNA"/>
</dbReference>
<evidence type="ECO:0000259" key="4">
    <source>
        <dbReference type="PROSITE" id="PS50853"/>
    </source>
</evidence>
<dbReference type="InterPro" id="IPR029062">
    <property type="entry name" value="Class_I_gatase-like"/>
</dbReference>
<evidence type="ECO:0000256" key="2">
    <source>
        <dbReference type="SAM" id="MobiDB-lite"/>
    </source>
</evidence>
<feature type="compositionally biased region" description="Polar residues" evidence="2">
    <location>
        <begin position="74"/>
        <end position="86"/>
    </location>
</feature>
<dbReference type="Pfam" id="PF13313">
    <property type="entry name" value="DUF4082"/>
    <property type="match status" value="3"/>
</dbReference>
<dbReference type="GO" id="GO:0046872">
    <property type="term" value="F:metal ion binding"/>
    <property type="evidence" value="ECO:0007669"/>
    <property type="project" value="InterPro"/>
</dbReference>
<dbReference type="Pfam" id="PF16656">
    <property type="entry name" value="Pur_ac_phosph_N"/>
    <property type="match status" value="1"/>
</dbReference>
<feature type="region of interest" description="Disordered" evidence="2">
    <location>
        <begin position="1426"/>
        <end position="1451"/>
    </location>
</feature>
<dbReference type="GO" id="GO:0003993">
    <property type="term" value="F:acid phosphatase activity"/>
    <property type="evidence" value="ECO:0007669"/>
    <property type="project" value="InterPro"/>
</dbReference>
<feature type="domain" description="Fibronectin type-III" evidence="4">
    <location>
        <begin position="1349"/>
        <end position="1444"/>
    </location>
</feature>
<feature type="region of interest" description="Disordered" evidence="2">
    <location>
        <begin position="54"/>
        <end position="90"/>
    </location>
</feature>
<evidence type="ECO:0000256" key="3">
    <source>
        <dbReference type="SAM" id="SignalP"/>
    </source>
</evidence>
<dbReference type="InterPro" id="IPR025141">
    <property type="entry name" value="DUF4082"/>
</dbReference>
<proteinExistence type="predicted"/>
<dbReference type="Gene3D" id="2.60.40.1220">
    <property type="match status" value="2"/>
</dbReference>
<reference evidence="5" key="1">
    <citation type="submission" date="2021-01" db="EMBL/GenBank/DDBJ databases">
        <title>Whole genome shotgun sequence of Virgisporangium aurantiacum NBRC 16421.</title>
        <authorList>
            <person name="Komaki H."/>
            <person name="Tamura T."/>
        </authorList>
    </citation>
    <scope>NUCLEOTIDE SEQUENCE</scope>
    <source>
        <strain evidence="5">NBRC 16421</strain>
    </source>
</reference>
<dbReference type="InterPro" id="IPR032812">
    <property type="entry name" value="SbsA_Ig"/>
</dbReference>
<keyword evidence="1 3" id="KW-0732">Signal</keyword>
<evidence type="ECO:0000313" key="5">
    <source>
        <dbReference type="EMBL" id="GIJ64133.1"/>
    </source>
</evidence>
<dbReference type="Pfam" id="PF13205">
    <property type="entry name" value="Big_5"/>
    <property type="match status" value="2"/>
</dbReference>
<protein>
    <recommendedName>
        <fullName evidence="4">Fibronectin type-III domain-containing protein</fullName>
    </recommendedName>
</protein>
<accession>A0A8J3ZM84</accession>
<organism evidence="5 6">
    <name type="scientific">Virgisporangium aurantiacum</name>
    <dbReference type="NCBI Taxonomy" id="175570"/>
    <lineage>
        <taxon>Bacteria</taxon>
        <taxon>Bacillati</taxon>
        <taxon>Actinomycetota</taxon>
        <taxon>Actinomycetes</taxon>
        <taxon>Micromonosporales</taxon>
        <taxon>Micromonosporaceae</taxon>
        <taxon>Virgisporangium</taxon>
    </lineage>
</organism>
<gene>
    <name evidence="5" type="ORF">Vau01_116490</name>
</gene>
<dbReference type="InterPro" id="IPR015914">
    <property type="entry name" value="PAPs_N"/>
</dbReference>
<comment type="caution">
    <text evidence="5">The sequence shown here is derived from an EMBL/GenBank/DDBJ whole genome shotgun (WGS) entry which is preliminary data.</text>
</comment>
<sequence>MTSVSKRFTWTFPLTVLTIVAMLLGSGAGAASARPAGSSTVEAYPLGASTAVPAALPDRTPPTVVSRYPGDGGSATSSSNRITATLSEDVDPDSVRAQLVDGAGKQVPTSVDYNPAARTVVLTPQDAVAGGTYQATVNSAKDAAGNVMAPVSWRFAAPTVAGCPRTLFRDNDAPAGTTTDGTPIELGMKFRADRDGYVTGVRFYKGSGNTGSHLGRLWSSRGEKLAEVTFSGESTSGWQQAQFSAPVRIAAGWTYVVSYYAPVGRYSYTSSYFTSNITRSPLIGMVNGSDGGNGVYKSGSSGFPAATYQSTNYWVEPVFDGMAGQVTCPATVFADHQAPAVYASTATASIEVGVKIRADRDGFIQGVRFFKGAGNTGVHIGRLWTSAGQKLAETTFVAESATGWQQAWFAQPVAISAGTTYIASYYVPTGKYSYTENKYASAGVTRGPLTALRTGVDGGNGVYLYGTGGFPTNTYNSSDYGVDVMFTGQAAVPCGPCTLWSGTGEPTVQTSSDTSAVELGVRIRPMRNGYIKGIRFYKGAGNAGTHVGRLWSSAGANLGQATFTDESATGWQQVLFSTPVAVTAGQTYVASYYAPVGRFAYDTNFFGRDGVTAGPLAATQDGVGGGNGVYRYGAGGGFPASTYGAANYWVDAVYETSSADSGPPVLVNQSPATNATTIPVTERVNVRFGEAVTGSTIRIAVRAGSTTVAGTVTYNSSTWSAVFRPTNPLAYSTTYQVTVSDARDGAGTVMAPVTWNFTTGPDPSAGPGGPILVITSSTNPYSSYYAEILRAEGVNAFSTASLESLTASTLGQHDVAILGDIALTDAQAAMLTTWVNGGGKLIAMSPDTRLASLLGLTAAGGTLANGYLKVDQATAPGAGIAEPTMQFHGTADRYTLSGATMVAQLYNSATAAASNPAVTMRTVGSSGGRAAAFTYDLAKSVALTRQGNPAWAGQERDGVAPVRSDDMFFGGSGGTDWIDLNKVAIPQADEQQRLLVNLIQHLNLDRKPIPRFWYFPGGANAIVVPTGDDEEPGTHGSSGRFDRYLANSTPGCRTDDWQCLRFTTYLWASVGFTDAQARAYHEQGFEVAMHPQNGCTNFTPASLESDYSTQLAEWSAKYQSVPPPTTSRYHCIAYSDWDSQPKTEFRHGIRFDTNYYYWPGSWIQDRPGFMTGSGIPMRFTDTGGRVIDVYQAPTQMSNESGQSYPFTSNTLLARAMGTEGYYGMFVANMHNSNEPTSYEDDSLVASAQNYGVPVITSRDALEWFDARNASSFQNLAWSAAGLSFSIDAAPTARRMVAALPTTGAGGTVLTGLTRGGVAVPVSISTVKGIEYAFFPAVSGSYSAGYGLPGPSVLAAAPQATVTADSAEVNWNTTVAGSSEIEYGTSPTALTRKFTADKSRKHRVKVTGLAPGTRYYYRVVSRDPAGRDATWPAPGQVSSFTTPPRDGSAPTIAGLKVTPLPDSTVRVTWQTSEPAESRVLYGYSSDRLDQIGLDEKLVTDHIVVLAKVPANSTLNVRVVSTDTGGNQVTFPAAGASPVQVFSSAPGVADQTRVGFKTGTVSGPVLIRGDSLADLTLSTATGSGTFTSRVLDATQAVAWKHARWDATVPSGARMVVSVRSGNSPTPDGSWSGWTAVPAAQAALTVPAGQFLQYRIEMTGSRAGAPVVRWIGFVHDKSLPGADRREQRKVG</sequence>
<dbReference type="Gene3D" id="2.60.40.380">
    <property type="entry name" value="Purple acid phosphatase-like, N-terminal"/>
    <property type="match status" value="1"/>
</dbReference>
<dbReference type="SMART" id="SM00060">
    <property type="entry name" value="FN3"/>
    <property type="match status" value="2"/>
</dbReference>
<evidence type="ECO:0000313" key="6">
    <source>
        <dbReference type="Proteomes" id="UP000612585"/>
    </source>
</evidence>
<evidence type="ECO:0000256" key="1">
    <source>
        <dbReference type="ARBA" id="ARBA00022729"/>
    </source>
</evidence>
<dbReference type="CDD" id="cd00063">
    <property type="entry name" value="FN3"/>
    <property type="match status" value="1"/>
</dbReference>
<dbReference type="InterPro" id="IPR003961">
    <property type="entry name" value="FN3_dom"/>
</dbReference>
<dbReference type="SUPFAM" id="SSF49363">
    <property type="entry name" value="Purple acid phosphatase, N-terminal domain"/>
    <property type="match status" value="2"/>
</dbReference>
<feature type="chain" id="PRO_5038722711" description="Fibronectin type-III domain-containing protein" evidence="3">
    <location>
        <begin position="34"/>
        <end position="1688"/>
    </location>
</feature>
<dbReference type="InterPro" id="IPR008963">
    <property type="entry name" value="Purple_acid_Pase-like_N"/>
</dbReference>